<evidence type="ECO:0000313" key="2">
    <source>
        <dbReference type="Proteomes" id="UP000789366"/>
    </source>
</evidence>
<dbReference type="Proteomes" id="UP000789366">
    <property type="component" value="Unassembled WGS sequence"/>
</dbReference>
<feature type="non-terminal residue" evidence="1">
    <location>
        <position position="66"/>
    </location>
</feature>
<dbReference type="EMBL" id="CAJVPW010020481">
    <property type="protein sequence ID" value="CAG8689292.1"/>
    <property type="molecule type" value="Genomic_DNA"/>
</dbReference>
<sequence>MYNYEQEISDSDSEFSEDELEVYFLQNHHNEHLIDSFLVNSEYLAQESNKESDPQNNLFVILAVDT</sequence>
<keyword evidence="2" id="KW-1185">Reference proteome</keyword>
<evidence type="ECO:0000313" key="1">
    <source>
        <dbReference type="EMBL" id="CAG8689292.1"/>
    </source>
</evidence>
<proteinExistence type="predicted"/>
<comment type="caution">
    <text evidence="1">The sequence shown here is derived from an EMBL/GenBank/DDBJ whole genome shotgun (WGS) entry which is preliminary data.</text>
</comment>
<name>A0ACA9P2R0_9GLOM</name>
<accession>A0ACA9P2R0</accession>
<reference evidence="1" key="1">
    <citation type="submission" date="2021-06" db="EMBL/GenBank/DDBJ databases">
        <authorList>
            <person name="Kallberg Y."/>
            <person name="Tangrot J."/>
            <person name="Rosling A."/>
        </authorList>
    </citation>
    <scope>NUCLEOTIDE SEQUENCE</scope>
    <source>
        <strain evidence="1">28 12/20/2015</strain>
    </source>
</reference>
<protein>
    <submittedName>
        <fullName evidence="1">15233_t:CDS:1</fullName>
    </submittedName>
</protein>
<organism evidence="1 2">
    <name type="scientific">Cetraspora pellucida</name>
    <dbReference type="NCBI Taxonomy" id="1433469"/>
    <lineage>
        <taxon>Eukaryota</taxon>
        <taxon>Fungi</taxon>
        <taxon>Fungi incertae sedis</taxon>
        <taxon>Mucoromycota</taxon>
        <taxon>Glomeromycotina</taxon>
        <taxon>Glomeromycetes</taxon>
        <taxon>Diversisporales</taxon>
        <taxon>Gigasporaceae</taxon>
        <taxon>Cetraspora</taxon>
    </lineage>
</organism>
<gene>
    <name evidence="1" type="ORF">SPELUC_LOCUS10661</name>
</gene>